<gene>
    <name evidence="1" type="ORF">ECBG_03018</name>
</gene>
<accession>C9ACZ0</accession>
<dbReference type="Proteomes" id="UP000012675">
    <property type="component" value="Chromosome"/>
</dbReference>
<dbReference type="RefSeq" id="WP_015510604.1">
    <property type="nucleotide sequence ID" value="NC_020995.1"/>
</dbReference>
<reference evidence="1 2" key="1">
    <citation type="submission" date="2009-02" db="EMBL/GenBank/DDBJ databases">
        <authorList>
            <consortium name="The Broad Institute Genome Sequencing Platform"/>
            <person name="Feldgarden M."/>
            <person name="Young S.K."/>
            <person name="Kodira C.D."/>
            <person name="Zeng Q."/>
            <person name="Koehrsen M."/>
            <person name="Alvarado L."/>
            <person name="Berlin A."/>
            <person name="Borenstein D."/>
            <person name="Chen Z."/>
            <person name="Engels R."/>
            <person name="Freedman E."/>
            <person name="Gellesch M."/>
            <person name="Goldberg J."/>
            <person name="Griggs A."/>
            <person name="Gujja S."/>
            <person name="Heiman D."/>
            <person name="Hepburn T."/>
            <person name="Howarth C."/>
            <person name="Jen D."/>
            <person name="Larson L."/>
            <person name="Lewis B."/>
            <person name="Mehta T."/>
            <person name="Park D."/>
            <person name="Pearson M."/>
            <person name="Roberts A."/>
            <person name="Saif S."/>
            <person name="Shea T."/>
            <person name="Shenoy N."/>
            <person name="Sisk P."/>
            <person name="Stolte C."/>
            <person name="Sykes S."/>
            <person name="Walk T."/>
            <person name="White J."/>
            <person name="Yandava C."/>
            <person name="Gilmore M."/>
            <person name="Manson J."/>
            <person name="Palmer K."/>
            <person name="Carniol K."/>
            <person name="Lander E."/>
            <person name="Nusbaum C."/>
            <person name="Galagan J."/>
            <person name="Birren B."/>
        </authorList>
    </citation>
    <scope>NUCLEOTIDE SEQUENCE [LARGE SCALE GENOMIC DNA]</scope>
    <source>
        <strain evidence="1 2">EC20</strain>
    </source>
</reference>
<evidence type="ECO:0000313" key="1">
    <source>
        <dbReference type="EMBL" id="EEV40749.1"/>
    </source>
</evidence>
<organism evidence="1 2">
    <name type="scientific">Enterococcus casseliflavus EC20</name>
    <dbReference type="NCBI Taxonomy" id="565655"/>
    <lineage>
        <taxon>Bacteria</taxon>
        <taxon>Bacillati</taxon>
        <taxon>Bacillota</taxon>
        <taxon>Bacilli</taxon>
        <taxon>Lactobacillales</taxon>
        <taxon>Enterococcaceae</taxon>
        <taxon>Enterococcus</taxon>
    </lineage>
</organism>
<dbReference type="AlphaFoldDB" id="C9ACZ0"/>
<sequence>MVVMKIKISEIFLEEKIFLDQIIKTLEKDNNYLISIKDLVVLSKYGLESNLIFSNLQDLEENFERSEILEYLINVRNIYFLDSDIEINETRHPHYNAIILLFRILMGNVQVINKEYNINIQSDMISQMFQVQINISDEDKVLDNTQVEEMRNFIFEFYQCGEPESITSLYNQNKTFYDSLLNELLQVYYYQSKESYFSAFIHLYRIYEYISYVFPLVYVRNNQVYEESYNSLQSFFKDNGKELSFFSTFIRTTFIQDTYISEELYNEDYTIDLTAEDFLIIKNHLLKFINNFDSSRASANNKFLKTSVNNGLEKDKYTYLDCDDQKLHISTLDMHDFIILLRNKTCHFKMNHKDNIALKSTSFDELFSILNPAILNWISNILKYIVYKSFR</sequence>
<protein>
    <submittedName>
        <fullName evidence="1">Uncharacterized protein</fullName>
    </submittedName>
</protein>
<evidence type="ECO:0000313" key="2">
    <source>
        <dbReference type="Proteomes" id="UP000012675"/>
    </source>
</evidence>
<keyword evidence="2" id="KW-1185">Reference proteome</keyword>
<proteinExistence type="predicted"/>
<dbReference type="HOGENOM" id="CLU_705434_0_0_9"/>
<name>C9ACZ0_ENTCA</name>
<dbReference type="eggNOG" id="ENOG50334WR">
    <property type="taxonomic scope" value="Bacteria"/>
</dbReference>
<dbReference type="KEGG" id="ecas:ECBG_03018"/>
<dbReference type="EMBL" id="CP004856">
    <property type="protein sequence ID" value="EEV40749.1"/>
    <property type="molecule type" value="Genomic_DNA"/>
</dbReference>
<dbReference type="GeneID" id="15143687"/>
<reference evidence="1 2" key="2">
    <citation type="submission" date="2013-03" db="EMBL/GenBank/DDBJ databases">
        <title>The Genome Sequence of Enterococcus casseliflavus EC20 (899205).</title>
        <authorList>
            <consortium name="The Broad Institute Genomics Platform"/>
            <consortium name="The Broad Institute Genome Sequencing Center for Infectious Disease"/>
            <person name="Russ C."/>
            <person name="Feldgarden M."/>
            <person name="Gilmore M."/>
            <person name="Manson J."/>
            <person name="Palmer K."/>
            <person name="Carniol K."/>
            <person name="Walker B."/>
            <person name="Young S.K."/>
            <person name="Zeng Q."/>
            <person name="Gargeya S."/>
            <person name="Fitzgerald M."/>
            <person name="Haas B."/>
            <person name="Abouelleil A."/>
            <person name="Allen A.W."/>
            <person name="Alvarado L."/>
            <person name="Arachchi H.M."/>
            <person name="Berlin A.M."/>
            <person name="Chapman S.B."/>
            <person name="Gainer-Dewar J."/>
            <person name="Goldberg J."/>
            <person name="Griggs A."/>
            <person name="Gujja S."/>
            <person name="Hansen M."/>
            <person name="Howarth C."/>
            <person name="Imamovic A."/>
            <person name="Ireland A."/>
            <person name="Larimer J."/>
            <person name="McCowan C."/>
            <person name="Murphy C."/>
            <person name="Pearson M."/>
            <person name="Poon T.W."/>
            <person name="Priest M."/>
            <person name="Roberts A."/>
            <person name="Saif S."/>
            <person name="Shea T."/>
            <person name="Sisk P."/>
            <person name="Sykes S."/>
            <person name="Wortman J."/>
            <person name="Nusbaum C."/>
            <person name="Birren B."/>
        </authorList>
    </citation>
    <scope>NUCLEOTIDE SEQUENCE [LARGE SCALE GENOMIC DNA]</scope>
    <source>
        <strain evidence="1 2">EC20</strain>
    </source>
</reference>